<gene>
    <name evidence="5" type="ORF">EDD27_2847</name>
</gene>
<evidence type="ECO:0000313" key="5">
    <source>
        <dbReference type="EMBL" id="RVX40439.1"/>
    </source>
</evidence>
<dbReference type="AlphaFoldDB" id="A0A438M3Q7"/>
<evidence type="ECO:0000256" key="4">
    <source>
        <dbReference type="SAM" id="MobiDB-lite"/>
    </source>
</evidence>
<keyword evidence="6" id="KW-1185">Reference proteome</keyword>
<feature type="region of interest" description="Disordered" evidence="4">
    <location>
        <begin position="243"/>
        <end position="265"/>
    </location>
</feature>
<comment type="caution">
    <text evidence="5">The sequence shown here is derived from an EMBL/GenBank/DDBJ whole genome shotgun (WGS) entry which is preliminary data.</text>
</comment>
<dbReference type="Proteomes" id="UP000284824">
    <property type="component" value="Unassembled WGS sequence"/>
</dbReference>
<dbReference type="RefSeq" id="WP_127932819.1">
    <property type="nucleotide sequence ID" value="NZ_SAUN01000001.1"/>
</dbReference>
<dbReference type="PANTHER" id="PTHR36852:SF1">
    <property type="entry name" value="PROTEIN GVPL 2"/>
    <property type="match status" value="1"/>
</dbReference>
<dbReference type="EMBL" id="SAUN01000001">
    <property type="protein sequence ID" value="RVX40439.1"/>
    <property type="molecule type" value="Genomic_DNA"/>
</dbReference>
<evidence type="ECO:0000256" key="1">
    <source>
        <dbReference type="ARBA" id="ARBA00022987"/>
    </source>
</evidence>
<dbReference type="Pfam" id="PF06386">
    <property type="entry name" value="GvpL_GvpF"/>
    <property type="match status" value="1"/>
</dbReference>
<proteinExistence type="inferred from homology"/>
<dbReference type="OrthoDB" id="146444at2"/>
<sequence length="265" mass="28946">MDDMGTYLYAVALEQDSAPLEDMTGIVGGPVRTISQAGLTAYVSAVPLTQFGEEPVRQSLEDLDWLGETARAHHRVVEAVAAKAPTAPVRLVTVYRDEAQIRDLLEQRHDAFVEVLSRLAGRREWGVKVYAVPPVASPAEEPAGDAAPSSPGTAYLKKRQASLRTREESWRQAAARAERIHDVLASAAVASHRHRAQDPQLSGRDERMVLNGAYLVDEARAREFGQVVEGLRGEGIDVELTGPWAPYSFTTPVEPVESEARDDTP</sequence>
<comment type="similarity">
    <text evidence="3">Belongs to the gas vesicle GvpF/GvpL family.</text>
</comment>
<dbReference type="GO" id="GO:0031412">
    <property type="term" value="P:gas vesicle organization"/>
    <property type="evidence" value="ECO:0007669"/>
    <property type="project" value="InterPro"/>
</dbReference>
<evidence type="ECO:0000256" key="2">
    <source>
        <dbReference type="ARBA" id="ARBA00035108"/>
    </source>
</evidence>
<accession>A0A438M3Q7</accession>
<comment type="subcellular location">
    <subcellularLocation>
        <location evidence="2">Gas vesicle</location>
    </subcellularLocation>
</comment>
<reference evidence="5 6" key="1">
    <citation type="submission" date="2019-01" db="EMBL/GenBank/DDBJ databases">
        <title>Sequencing the genomes of 1000 actinobacteria strains.</title>
        <authorList>
            <person name="Klenk H.-P."/>
        </authorList>
    </citation>
    <scope>NUCLEOTIDE SEQUENCE [LARGE SCALE GENOMIC DNA]</scope>
    <source>
        <strain evidence="5 6">DSM 43925</strain>
    </source>
</reference>
<dbReference type="GO" id="GO:0031411">
    <property type="term" value="C:gas vesicle"/>
    <property type="evidence" value="ECO:0007669"/>
    <property type="project" value="UniProtKB-SubCell"/>
</dbReference>
<name>A0A438M3Q7_9ACTN</name>
<evidence type="ECO:0000256" key="3">
    <source>
        <dbReference type="ARBA" id="ARBA00035643"/>
    </source>
</evidence>
<organism evidence="5 6">
    <name type="scientific">Nonomuraea polychroma</name>
    <dbReference type="NCBI Taxonomy" id="46176"/>
    <lineage>
        <taxon>Bacteria</taxon>
        <taxon>Bacillati</taxon>
        <taxon>Actinomycetota</taxon>
        <taxon>Actinomycetes</taxon>
        <taxon>Streptosporangiales</taxon>
        <taxon>Streptosporangiaceae</taxon>
        <taxon>Nonomuraea</taxon>
    </lineage>
</organism>
<dbReference type="InterPro" id="IPR009430">
    <property type="entry name" value="GvpL/GvpF"/>
</dbReference>
<protein>
    <submittedName>
        <fullName evidence="5">Gas vesicle protein GvpL/GvpF</fullName>
    </submittedName>
</protein>
<evidence type="ECO:0000313" key="6">
    <source>
        <dbReference type="Proteomes" id="UP000284824"/>
    </source>
</evidence>
<dbReference type="PANTHER" id="PTHR36852">
    <property type="entry name" value="PROTEIN GVPL 2"/>
    <property type="match status" value="1"/>
</dbReference>
<keyword evidence="1" id="KW-0304">Gas vesicle</keyword>